<feature type="non-terminal residue" evidence="1">
    <location>
        <position position="264"/>
    </location>
</feature>
<accession>A0A0F9DQJ6</accession>
<evidence type="ECO:0000313" key="1">
    <source>
        <dbReference type="EMBL" id="KKL64078.1"/>
    </source>
</evidence>
<proteinExistence type="predicted"/>
<gene>
    <name evidence="1" type="ORF">LCGC14_2168620</name>
</gene>
<comment type="caution">
    <text evidence="1">The sequence shown here is derived from an EMBL/GenBank/DDBJ whole genome shotgun (WGS) entry which is preliminary data.</text>
</comment>
<protein>
    <submittedName>
        <fullName evidence="1">Uncharacterized protein</fullName>
    </submittedName>
</protein>
<dbReference type="EMBL" id="LAZR01027954">
    <property type="protein sequence ID" value="KKL64078.1"/>
    <property type="molecule type" value="Genomic_DNA"/>
</dbReference>
<reference evidence="1" key="1">
    <citation type="journal article" date="2015" name="Nature">
        <title>Complex archaea that bridge the gap between prokaryotes and eukaryotes.</title>
        <authorList>
            <person name="Spang A."/>
            <person name="Saw J.H."/>
            <person name="Jorgensen S.L."/>
            <person name="Zaremba-Niedzwiedzka K."/>
            <person name="Martijn J."/>
            <person name="Lind A.E."/>
            <person name="van Eijk R."/>
            <person name="Schleper C."/>
            <person name="Guy L."/>
            <person name="Ettema T.J."/>
        </authorList>
    </citation>
    <scope>NUCLEOTIDE SEQUENCE</scope>
</reference>
<sequence length="264" mass="30554">MYERALDKLEKASPPNLELKTRLHEKIRQTKEALAHNHKQNAEEMIEGGYHEEARPAVELALELTENFELKRELERMLKKLERRFPSLGDLEEATVVVSQGLELRDDRKSDEEVEFVEEVIEKNRLDMTSLKRLRHLFSFPSSAIVPVETELRYVRKGRAQMPLSICRPPHVIVSAARNFAVYSEEFLVVPPRQIGIACPSKDKDFLKALSLYLSSEFTFYHQFITSTEFGVKRDRSTLSALRVLPIAIAELTRGQLNKWARLH</sequence>
<name>A0A0F9DQJ6_9ZZZZ</name>
<dbReference type="AlphaFoldDB" id="A0A0F9DQJ6"/>
<organism evidence="1">
    <name type="scientific">marine sediment metagenome</name>
    <dbReference type="NCBI Taxonomy" id="412755"/>
    <lineage>
        <taxon>unclassified sequences</taxon>
        <taxon>metagenomes</taxon>
        <taxon>ecological metagenomes</taxon>
    </lineage>
</organism>